<dbReference type="Gene3D" id="3.40.50.720">
    <property type="entry name" value="NAD(P)-binding Rossmann-like Domain"/>
    <property type="match status" value="1"/>
</dbReference>
<keyword evidence="4" id="KW-1185">Reference proteome</keyword>
<dbReference type="PANTHER" id="PTHR11645">
    <property type="entry name" value="PYRROLINE-5-CARBOXYLATE REDUCTASE"/>
    <property type="match status" value="1"/>
</dbReference>
<sequence>MRIGVIGTGTIASAVVRGIAVDDGHQITVSERSAAHAAALSAEFGNVAVARNQTVLDQSDVVFLGLMADAAPSVLDGLNFRVDHRVITLMAGATLDEVQKLVAPSVAAAIMMPFPGIARGGSPIMMQGDGALVREIFGARNSVFELANAEEMAAYLCAQAVLSPVARMVEDAANWLGERVSDRDQGERFLRLLVASSLEASACAPLIEALNTPGGYNQRLRLHMENSDMGKTLSDGLDRLENGS</sequence>
<gene>
    <name evidence="3" type="ORF">FGK63_14320</name>
</gene>
<dbReference type="PANTHER" id="PTHR11645:SF13">
    <property type="entry name" value="PYRROLINE-5-CARBOXYLATE REDUCTASE CATALYTIC N-TERMINAL DOMAIN-CONTAINING PROTEIN"/>
    <property type="match status" value="1"/>
</dbReference>
<dbReference type="InterPro" id="IPR036291">
    <property type="entry name" value="NAD(P)-bd_dom_sf"/>
</dbReference>
<organism evidence="3 4">
    <name type="scientific">Ruegeria sediminis</name>
    <dbReference type="NCBI Taxonomy" id="2583820"/>
    <lineage>
        <taxon>Bacteria</taxon>
        <taxon>Pseudomonadati</taxon>
        <taxon>Pseudomonadota</taxon>
        <taxon>Alphaproteobacteria</taxon>
        <taxon>Rhodobacterales</taxon>
        <taxon>Roseobacteraceae</taxon>
        <taxon>Ruegeria</taxon>
    </lineage>
</organism>
<dbReference type="Proteomes" id="UP001193035">
    <property type="component" value="Unassembled WGS sequence"/>
</dbReference>
<comment type="caution">
    <text evidence="3">The sequence shown here is derived from an EMBL/GenBank/DDBJ whole genome shotgun (WGS) entry which is preliminary data.</text>
</comment>
<comment type="similarity">
    <text evidence="1">Belongs to the pyrroline-5-carboxylate reductase family.</text>
</comment>
<proteinExistence type="inferred from homology"/>
<evidence type="ECO:0000313" key="4">
    <source>
        <dbReference type="Proteomes" id="UP001193035"/>
    </source>
</evidence>
<evidence type="ECO:0000256" key="1">
    <source>
        <dbReference type="ARBA" id="ARBA00005525"/>
    </source>
</evidence>
<dbReference type="RefSeq" id="WP_138843438.1">
    <property type="nucleotide sequence ID" value="NZ_VCPD01000005.1"/>
</dbReference>
<evidence type="ECO:0000313" key="3">
    <source>
        <dbReference type="EMBL" id="TMV06330.1"/>
    </source>
</evidence>
<feature type="domain" description="Pyrroline-5-carboxylate reductase catalytic N-terminal" evidence="2">
    <location>
        <begin position="2"/>
        <end position="92"/>
    </location>
</feature>
<reference evidence="3 4" key="1">
    <citation type="submission" date="2019-05" db="EMBL/GenBank/DDBJ databases">
        <title>Ruegeria sp. nov., isolated from tidal flat.</title>
        <authorList>
            <person name="Kim W."/>
        </authorList>
    </citation>
    <scope>NUCLEOTIDE SEQUENCE [LARGE SCALE GENOMIC DNA]</scope>
    <source>
        <strain evidence="3 4">CAU 1488</strain>
    </source>
</reference>
<accession>A0ABY2WVF8</accession>
<dbReference type="SUPFAM" id="SSF51735">
    <property type="entry name" value="NAD(P)-binding Rossmann-fold domains"/>
    <property type="match status" value="1"/>
</dbReference>
<dbReference type="Pfam" id="PF03807">
    <property type="entry name" value="F420_oxidored"/>
    <property type="match status" value="1"/>
</dbReference>
<evidence type="ECO:0000259" key="2">
    <source>
        <dbReference type="Pfam" id="PF03807"/>
    </source>
</evidence>
<name>A0ABY2WVF8_9RHOB</name>
<dbReference type="EMBL" id="VCPD01000005">
    <property type="protein sequence ID" value="TMV06330.1"/>
    <property type="molecule type" value="Genomic_DNA"/>
</dbReference>
<dbReference type="InterPro" id="IPR028939">
    <property type="entry name" value="P5C_Rdtase_cat_N"/>
</dbReference>
<protein>
    <submittedName>
        <fullName evidence="3">Pyrroline-5-carboxylate reductase</fullName>
    </submittedName>
</protein>